<keyword evidence="3" id="KW-1185">Reference proteome</keyword>
<name>A0ABW0VYE7_9BACL</name>
<gene>
    <name evidence="2" type="ORF">ACFPYJ_14015</name>
</gene>
<dbReference type="Gene3D" id="1.20.120.450">
    <property type="entry name" value="dinb family like domain"/>
    <property type="match status" value="1"/>
</dbReference>
<evidence type="ECO:0000313" key="3">
    <source>
        <dbReference type="Proteomes" id="UP001596047"/>
    </source>
</evidence>
<sequence length="156" mass="17380">MSQTIIHTGSVLRQLVIGQIQAIPKELFDVQANGFNNTIRWNVGHIIYWMDAYSKQCFEPESLIPASYSRLFNSGTKPTDWTEIPPTTDGLIQALAEQLNRISEVSEAALEAELKSPLEVGPFRFVTAGEVYNFAFLHEAIHLGTISSLWKASGQI</sequence>
<dbReference type="EMBL" id="JBHSOW010000047">
    <property type="protein sequence ID" value="MFC5650223.1"/>
    <property type="molecule type" value="Genomic_DNA"/>
</dbReference>
<dbReference type="Proteomes" id="UP001596047">
    <property type="component" value="Unassembled WGS sequence"/>
</dbReference>
<dbReference type="InterPro" id="IPR024775">
    <property type="entry name" value="DinB-like"/>
</dbReference>
<evidence type="ECO:0000259" key="1">
    <source>
        <dbReference type="Pfam" id="PF12867"/>
    </source>
</evidence>
<dbReference type="Pfam" id="PF12867">
    <property type="entry name" value="DinB_2"/>
    <property type="match status" value="1"/>
</dbReference>
<feature type="domain" description="DinB-like" evidence="1">
    <location>
        <begin position="19"/>
        <end position="146"/>
    </location>
</feature>
<evidence type="ECO:0000313" key="2">
    <source>
        <dbReference type="EMBL" id="MFC5650223.1"/>
    </source>
</evidence>
<dbReference type="RefSeq" id="WP_379188772.1">
    <property type="nucleotide sequence ID" value="NZ_JBHSOW010000047.1"/>
</dbReference>
<proteinExistence type="predicted"/>
<comment type="caution">
    <text evidence="2">The sequence shown here is derived from an EMBL/GenBank/DDBJ whole genome shotgun (WGS) entry which is preliminary data.</text>
</comment>
<protein>
    <submittedName>
        <fullName evidence="2">DinB family protein</fullName>
    </submittedName>
</protein>
<reference evidence="3" key="1">
    <citation type="journal article" date="2019" name="Int. J. Syst. Evol. Microbiol.">
        <title>The Global Catalogue of Microorganisms (GCM) 10K type strain sequencing project: providing services to taxonomists for standard genome sequencing and annotation.</title>
        <authorList>
            <consortium name="The Broad Institute Genomics Platform"/>
            <consortium name="The Broad Institute Genome Sequencing Center for Infectious Disease"/>
            <person name="Wu L."/>
            <person name="Ma J."/>
        </authorList>
    </citation>
    <scope>NUCLEOTIDE SEQUENCE [LARGE SCALE GENOMIC DNA]</scope>
    <source>
        <strain evidence="3">CGMCC 1.3240</strain>
    </source>
</reference>
<dbReference type="SUPFAM" id="SSF109854">
    <property type="entry name" value="DinB/YfiT-like putative metalloenzymes"/>
    <property type="match status" value="1"/>
</dbReference>
<organism evidence="2 3">
    <name type="scientific">Paenibacillus solisilvae</name>
    <dbReference type="NCBI Taxonomy" id="2486751"/>
    <lineage>
        <taxon>Bacteria</taxon>
        <taxon>Bacillati</taxon>
        <taxon>Bacillota</taxon>
        <taxon>Bacilli</taxon>
        <taxon>Bacillales</taxon>
        <taxon>Paenibacillaceae</taxon>
        <taxon>Paenibacillus</taxon>
    </lineage>
</organism>
<accession>A0ABW0VYE7</accession>
<dbReference type="InterPro" id="IPR034660">
    <property type="entry name" value="DinB/YfiT-like"/>
</dbReference>